<evidence type="ECO:0000313" key="1">
    <source>
        <dbReference type="EMBL" id="CAG6560520.1"/>
    </source>
</evidence>
<dbReference type="EMBL" id="HBUE01158950">
    <property type="protein sequence ID" value="CAG6509146.1"/>
    <property type="molecule type" value="Transcribed_RNA"/>
</dbReference>
<proteinExistence type="predicted"/>
<name>A0A8D8ITF1_CULPI</name>
<accession>A0A8D8ITF1</accession>
<dbReference type="EMBL" id="HBUE01264080">
    <property type="protein sequence ID" value="CAG6560520.1"/>
    <property type="molecule type" value="Transcribed_RNA"/>
</dbReference>
<protein>
    <submittedName>
        <fullName evidence="1">(northern house mosquito) hypothetical protein</fullName>
    </submittedName>
</protein>
<sequence>MWCTTRKQNMECGEDIKSNIVSTFRKLNCLWTLHQTLQSVYQHAFCVIQFHEAGLCFYNYLLLFVISKKLITYFETKAIIFIILHHICGEFPKECLRGL</sequence>
<organism evidence="1">
    <name type="scientific">Culex pipiens</name>
    <name type="common">House mosquito</name>
    <dbReference type="NCBI Taxonomy" id="7175"/>
    <lineage>
        <taxon>Eukaryota</taxon>
        <taxon>Metazoa</taxon>
        <taxon>Ecdysozoa</taxon>
        <taxon>Arthropoda</taxon>
        <taxon>Hexapoda</taxon>
        <taxon>Insecta</taxon>
        <taxon>Pterygota</taxon>
        <taxon>Neoptera</taxon>
        <taxon>Endopterygota</taxon>
        <taxon>Diptera</taxon>
        <taxon>Nematocera</taxon>
        <taxon>Culicoidea</taxon>
        <taxon>Culicidae</taxon>
        <taxon>Culicinae</taxon>
        <taxon>Culicini</taxon>
        <taxon>Culex</taxon>
        <taxon>Culex</taxon>
    </lineage>
</organism>
<dbReference type="AlphaFoldDB" id="A0A8D8ITF1"/>
<reference evidence="1" key="1">
    <citation type="submission" date="2021-05" db="EMBL/GenBank/DDBJ databases">
        <authorList>
            <person name="Alioto T."/>
            <person name="Alioto T."/>
            <person name="Gomez Garrido J."/>
        </authorList>
    </citation>
    <scope>NUCLEOTIDE SEQUENCE</scope>
</reference>